<comment type="similarity">
    <text evidence="2 9">Belongs to the HEATR1/UTP10 family.</text>
</comment>
<dbReference type="InterPro" id="IPR056473">
    <property type="entry name" value="HEAT_Utp10/HEAT1"/>
</dbReference>
<dbReference type="EMBL" id="LT598484">
    <property type="protein sequence ID" value="SCV01858.1"/>
    <property type="molecule type" value="Genomic_DNA"/>
</dbReference>
<sequence length="1765" mass="198404">MSLSDQLAQVAANNATVAFDRKKRQKLHSASLIYNPNTAATQDFDFIYENAISSLEELIEVDSRFAVFQKSLFGTSSATIDRNVQTKDQIRDLDHAVNLYLILASSKWHLTPTLHATEWLVRRFQIHVHNAECLLLSTIDYYQTPVFKRILNIVKLPPLFNALSNFVRTDRSPSSLTIIKLFSDMDFLKVYTQYLSKVIEQKVAYTNQLLFTTCSFINLIAFKSGNIEVLNALVPTVLEICAKLLASDSADCQIAAHTILVVFGTALPLKKEILIAAAETILANLKENKAKRSAFISIGKLFQTLKGHGNVDQMPIGLYKLFDSKFSFQSLIDQLRGSDELVMDKFLTSYIRSILRYDHQKLDSLVSLFKVIKLESFEIKLIVLDLINLSEVFDDKRLLVEIFEYFVALDEDRVIKCLHSLNLSPELFELRLTTSLFRAKEDAESSLRDLEASKVLGANSHVEPFKDFLNKNSRYIITKVTSMLIEGDEKFSKLLSLYVEAVSKGFKAGLFLSSFFTTVEGRLTFLLRVIISPAAPTALRLESLSNFSKSIHQIGQDSNLFSLVPILIAALHDTSKSVRNAVKKILHQISKRPSTKHYFLANKLYGDVEIPMVSPKDAESWMNKFLDEYMIENHNITNLVIPKKLEKVFMVFWANQAIHMPLPHAKTIFIKFITGHKSYNSSYSSLFEKMLVDYLEQRETWEKTCINNKTNFESFENAIASIISIREKNMTIIGFAEKCLKCDFEQLARLVSGRLLGLFPTLKLSHQQQLVKDVVDSTAERELSYDSVEFLQSIPLSSEIFVFLLSQYRINATGDEAGDFAKKRRRRSSTANKAALQREEVSQIAELHLRKLTLTLEALDLIKPEGSEPLLSTLFSTLSDLETLDQDGGLPVLYAQETLSSCMISVISSMPVESKSQLRLLRADILVSAITSSNSPQVQNKLLLVIGELAKLSPEIVLHSVMPIFIFMGAKTIRQDDEYSSYVVERTIQLVVPALLHSKSSNSTEETEFLLTSFGTAFTHVPRHRRVKLFTTLVKTLGSDIALGPFLFLIAQQYSSSVQKYKVSESKTVLEFTKAFLTKFSVLDQLIGIHALFTLLNTLSENWTEDSKAQLASRTLFSNGILNASKSEVLAIKKNGFKFLDSIIVEGDADFQSSGNLKVRVMGALWDSSSEKQLRDDVKSRFGEFLKTTLDSLNTSASLVSLPFDNQEPFASGELDEMRDAIREILFQILGHVLDLLPIEEFVSATLPLISADSSLDTIKHRLILVLSSKFDLEPIESVTHANRVIEALYTIIDKESKNDGIVQVSLNTLESLIAKYGDKIESGLITKGMSIASELLLSQKMEIEISSLAVLTSGVQALGVKAIAFYPKIVGPAVQIFKALETSEADVKEQLQLAIILVFASMVKRIPAFLLSNLVDVFRVVFFADEVENTVRLSVISLIVEHIDLKEVMRALYKVWLSDVCKTGDSAAISLFLSALESTVDTIDKKIATSESPVFFRLLLSLFEYRSTSDFDHNTISRIEASVHNVANAYVLKLNDKVFRPLFALMVRWAFDGEGVTNDTISRTERLTAFFKFFGRLQENLKAIVTSYFTYLLDATVELLRSFSKGEVSNSNLRRLVLHSLTSCFKYDRDEYWKSTSRFEVISEALVAQLPNIEPPVGRYLVKAISSLAMNNAGADEHNKTMNTMLISHMKSNCSSSEKLWAVKTVKTIYSKVGEGWLSFLPQLVPIIAELLEDDDEGVEYEVRSGLVKVVENVLGEPLDRYLD</sequence>
<dbReference type="InterPro" id="IPR016024">
    <property type="entry name" value="ARM-type_fold"/>
</dbReference>
<dbReference type="GO" id="GO:0030686">
    <property type="term" value="C:90S preribosome"/>
    <property type="evidence" value="ECO:0007669"/>
    <property type="project" value="TreeGrafter"/>
</dbReference>
<proteinExistence type="inferred from homology"/>
<dbReference type="Proteomes" id="UP000191144">
    <property type="component" value="Chromosome G"/>
</dbReference>
<dbReference type="SUPFAM" id="SSF48371">
    <property type="entry name" value="ARM repeat"/>
    <property type="match status" value="2"/>
</dbReference>
<evidence type="ECO:0000256" key="4">
    <source>
        <dbReference type="ARBA" id="ARBA00022517"/>
    </source>
</evidence>
<evidence type="ECO:0000256" key="6">
    <source>
        <dbReference type="ARBA" id="ARBA00023242"/>
    </source>
</evidence>
<protein>
    <recommendedName>
        <fullName evidence="3 9">U3 small nucleolar RNA-associated protein 10</fullName>
    </recommendedName>
</protein>
<evidence type="ECO:0000313" key="11">
    <source>
        <dbReference type="EMBL" id="SCV01858.1"/>
    </source>
</evidence>
<evidence type="ECO:0000313" key="12">
    <source>
        <dbReference type="Proteomes" id="UP000191144"/>
    </source>
</evidence>
<keyword evidence="7 9" id="KW-0687">Ribonucleoprotein</keyword>
<evidence type="ECO:0000256" key="2">
    <source>
        <dbReference type="ARBA" id="ARBA00010559"/>
    </source>
</evidence>
<evidence type="ECO:0000256" key="8">
    <source>
        <dbReference type="PROSITE-ProRule" id="PRU00103"/>
    </source>
</evidence>
<dbReference type="Pfam" id="PF23243">
    <property type="entry name" value="HEAT_HEATR1"/>
    <property type="match status" value="1"/>
</dbReference>
<comment type="function">
    <text evidence="9">Involved in nucleolar processing of pre-18S ribosomal RNA.</text>
</comment>
<dbReference type="InterPro" id="IPR040191">
    <property type="entry name" value="UTP10"/>
</dbReference>
<dbReference type="SMART" id="SM01036">
    <property type="entry name" value="BP28CT"/>
    <property type="match status" value="1"/>
</dbReference>
<dbReference type="Pfam" id="PF08146">
    <property type="entry name" value="BP28CT"/>
    <property type="match status" value="1"/>
</dbReference>
<reference evidence="12" key="1">
    <citation type="submission" date="2016-03" db="EMBL/GenBank/DDBJ databases">
        <authorList>
            <person name="Devillers Hugo."/>
        </authorList>
    </citation>
    <scope>NUCLEOTIDE SEQUENCE [LARGE SCALE GENOMIC DNA]</scope>
</reference>
<comment type="subcellular location">
    <subcellularLocation>
        <location evidence="1 9">Nucleus</location>
        <location evidence="1 9">Nucleolus</location>
    </subcellularLocation>
</comment>
<dbReference type="PANTHER" id="PTHR13457:SF1">
    <property type="entry name" value="HEAT REPEAT-CONTAINING PROTEIN 1"/>
    <property type="match status" value="1"/>
</dbReference>
<comment type="subunit">
    <text evidence="9">Component of the ribosomal small subunit (SSU) processome.</text>
</comment>
<keyword evidence="4 9" id="KW-0690">Ribosome biogenesis</keyword>
<dbReference type="Pfam" id="PF12397">
    <property type="entry name" value="U3snoRNP10"/>
    <property type="match status" value="1"/>
</dbReference>
<keyword evidence="6 9" id="KW-0539">Nucleus</keyword>
<dbReference type="OrthoDB" id="31183at2759"/>
<dbReference type="PANTHER" id="PTHR13457">
    <property type="entry name" value="BAP28"/>
    <property type="match status" value="1"/>
</dbReference>
<dbReference type="GO" id="GO:0030515">
    <property type="term" value="F:snoRNA binding"/>
    <property type="evidence" value="ECO:0007669"/>
    <property type="project" value="TreeGrafter"/>
</dbReference>
<dbReference type="InterPro" id="IPR021133">
    <property type="entry name" value="HEAT_type_2"/>
</dbReference>
<organism evidence="11 12">
    <name type="scientific">Lachancea meyersii CBS 8951</name>
    <dbReference type="NCBI Taxonomy" id="1266667"/>
    <lineage>
        <taxon>Eukaryota</taxon>
        <taxon>Fungi</taxon>
        <taxon>Dikarya</taxon>
        <taxon>Ascomycota</taxon>
        <taxon>Saccharomycotina</taxon>
        <taxon>Saccharomycetes</taxon>
        <taxon>Saccharomycetales</taxon>
        <taxon>Saccharomycetaceae</taxon>
        <taxon>Lachancea</taxon>
    </lineage>
</organism>
<dbReference type="GO" id="GO:0032040">
    <property type="term" value="C:small-subunit processome"/>
    <property type="evidence" value="ECO:0007669"/>
    <property type="project" value="TreeGrafter"/>
</dbReference>
<dbReference type="GO" id="GO:0000462">
    <property type="term" value="P:maturation of SSU-rRNA from tricistronic rRNA transcript (SSU-rRNA, 5.8S rRNA, LSU-rRNA)"/>
    <property type="evidence" value="ECO:0007669"/>
    <property type="project" value="TreeGrafter"/>
</dbReference>
<evidence type="ECO:0000256" key="7">
    <source>
        <dbReference type="ARBA" id="ARBA00023274"/>
    </source>
</evidence>
<dbReference type="InterPro" id="IPR011989">
    <property type="entry name" value="ARM-like"/>
</dbReference>
<evidence type="ECO:0000256" key="3">
    <source>
        <dbReference type="ARBA" id="ARBA00015399"/>
    </source>
</evidence>
<evidence type="ECO:0000259" key="10">
    <source>
        <dbReference type="SMART" id="SM01036"/>
    </source>
</evidence>
<dbReference type="Gene3D" id="1.25.10.10">
    <property type="entry name" value="Leucine-rich Repeat Variant"/>
    <property type="match status" value="1"/>
</dbReference>
<evidence type="ECO:0000256" key="9">
    <source>
        <dbReference type="RuleBase" id="RU367065"/>
    </source>
</evidence>
<name>A0A1G4KC12_9SACH</name>
<gene>
    <name evidence="11" type="ORF">LAME_0G18976G</name>
</gene>
<keyword evidence="12" id="KW-1185">Reference proteome</keyword>
<accession>A0A1G4KC12</accession>
<feature type="domain" description="BP28 C-terminal" evidence="10">
    <location>
        <begin position="1486"/>
        <end position="1633"/>
    </location>
</feature>
<dbReference type="PROSITE" id="PS50077">
    <property type="entry name" value="HEAT_REPEAT"/>
    <property type="match status" value="1"/>
</dbReference>
<dbReference type="GO" id="GO:0045943">
    <property type="term" value="P:positive regulation of transcription by RNA polymerase I"/>
    <property type="evidence" value="ECO:0007669"/>
    <property type="project" value="TreeGrafter"/>
</dbReference>
<dbReference type="InterPro" id="IPR022125">
    <property type="entry name" value="U3snoRNP10_N"/>
</dbReference>
<evidence type="ECO:0000256" key="1">
    <source>
        <dbReference type="ARBA" id="ARBA00004604"/>
    </source>
</evidence>
<dbReference type="GO" id="GO:0034455">
    <property type="term" value="C:t-UTP complex"/>
    <property type="evidence" value="ECO:0007669"/>
    <property type="project" value="TreeGrafter"/>
</dbReference>
<dbReference type="InterPro" id="IPR012954">
    <property type="entry name" value="BP28_C_dom"/>
</dbReference>
<feature type="repeat" description="HEAT" evidence="8">
    <location>
        <begin position="1725"/>
        <end position="1763"/>
    </location>
</feature>
<evidence type="ECO:0000256" key="5">
    <source>
        <dbReference type="ARBA" id="ARBA00022552"/>
    </source>
</evidence>
<keyword evidence="5 9" id="KW-0698">rRNA processing</keyword>